<sequence>MSTVVRSCTMPRRRGGVDIVRELLDSGLNPNAQDDNGWTPLHFASQSCQAKVATVLVSAGANPNLVDSHGNGPLWVATMNARGNDNVVVLLLENGAVADHRNKHGRSPLDMATTIGHGLDLVFQQAGSRDA</sequence>
<dbReference type="Pfam" id="PF13637">
    <property type="entry name" value="Ank_4"/>
    <property type="match status" value="1"/>
</dbReference>
<accession>A0ABY1ZGM6</accession>
<dbReference type="SMART" id="SM00248">
    <property type="entry name" value="ANK"/>
    <property type="match status" value="2"/>
</dbReference>
<evidence type="ECO:0000313" key="5">
    <source>
        <dbReference type="Proteomes" id="UP000313645"/>
    </source>
</evidence>
<dbReference type="PROSITE" id="PS50297">
    <property type="entry name" value="ANK_REP_REGION"/>
    <property type="match status" value="1"/>
</dbReference>
<dbReference type="InterPro" id="IPR036770">
    <property type="entry name" value="Ankyrin_rpt-contain_sf"/>
</dbReference>
<dbReference type="EMBL" id="SJDL01000031">
    <property type="protein sequence ID" value="TBW51304.1"/>
    <property type="molecule type" value="Genomic_DNA"/>
</dbReference>
<dbReference type="Gene3D" id="1.25.40.20">
    <property type="entry name" value="Ankyrin repeat-containing domain"/>
    <property type="match status" value="1"/>
</dbReference>
<proteinExistence type="predicted"/>
<keyword evidence="5" id="KW-1185">Reference proteome</keyword>
<dbReference type="InterPro" id="IPR002110">
    <property type="entry name" value="Ankyrin_rpt"/>
</dbReference>
<name>A0ABY1ZGM6_9GAMM</name>
<organism evidence="4 5">
    <name type="scientific">Marinobacter halodurans</name>
    <dbReference type="NCBI Taxonomy" id="2528979"/>
    <lineage>
        <taxon>Bacteria</taxon>
        <taxon>Pseudomonadati</taxon>
        <taxon>Pseudomonadota</taxon>
        <taxon>Gammaproteobacteria</taxon>
        <taxon>Pseudomonadales</taxon>
        <taxon>Marinobacteraceae</taxon>
        <taxon>Marinobacter</taxon>
    </lineage>
</organism>
<feature type="repeat" description="ANK" evidence="3">
    <location>
        <begin position="36"/>
        <end position="68"/>
    </location>
</feature>
<dbReference type="PANTHER" id="PTHR24171">
    <property type="entry name" value="ANKYRIN REPEAT DOMAIN-CONTAINING PROTEIN 39-RELATED"/>
    <property type="match status" value="1"/>
</dbReference>
<evidence type="ECO:0000256" key="2">
    <source>
        <dbReference type="ARBA" id="ARBA00023043"/>
    </source>
</evidence>
<gene>
    <name evidence="4" type="ORF">EZI54_17445</name>
</gene>
<protein>
    <submittedName>
        <fullName evidence="4">Ankyrin repeat domain-containing protein</fullName>
    </submittedName>
</protein>
<keyword evidence="1" id="KW-0677">Repeat</keyword>
<reference evidence="4 5" key="1">
    <citation type="submission" date="2019-02" db="EMBL/GenBank/DDBJ databases">
        <title>Marinobacter halodurans sp. nov., a marine bacterium isolated from sea tidal flat.</title>
        <authorList>
            <person name="Yoo Y."/>
            <person name="Lee D.W."/>
            <person name="Kim B.S."/>
            <person name="Kim J.-J."/>
        </authorList>
    </citation>
    <scope>NUCLEOTIDE SEQUENCE [LARGE SCALE GENOMIC DNA]</scope>
    <source>
        <strain evidence="4 5">YJ-S3-2</strain>
    </source>
</reference>
<dbReference type="Pfam" id="PF00023">
    <property type="entry name" value="Ank"/>
    <property type="match status" value="1"/>
</dbReference>
<feature type="repeat" description="ANK" evidence="3">
    <location>
        <begin position="69"/>
        <end position="103"/>
    </location>
</feature>
<evidence type="ECO:0000313" key="4">
    <source>
        <dbReference type="EMBL" id="TBW51304.1"/>
    </source>
</evidence>
<evidence type="ECO:0000256" key="3">
    <source>
        <dbReference type="PROSITE-ProRule" id="PRU00023"/>
    </source>
</evidence>
<evidence type="ECO:0000256" key="1">
    <source>
        <dbReference type="ARBA" id="ARBA00022737"/>
    </source>
</evidence>
<dbReference type="PROSITE" id="PS50088">
    <property type="entry name" value="ANK_REPEAT"/>
    <property type="match status" value="2"/>
</dbReference>
<keyword evidence="2 3" id="KW-0040">ANK repeat</keyword>
<comment type="caution">
    <text evidence="4">The sequence shown here is derived from an EMBL/GenBank/DDBJ whole genome shotgun (WGS) entry which is preliminary data.</text>
</comment>
<dbReference type="SUPFAM" id="SSF48403">
    <property type="entry name" value="Ankyrin repeat"/>
    <property type="match status" value="1"/>
</dbReference>
<dbReference type="Proteomes" id="UP000313645">
    <property type="component" value="Unassembled WGS sequence"/>
</dbReference>